<dbReference type="AlphaFoldDB" id="A0A3N4KIE3"/>
<feature type="region of interest" description="Disordered" evidence="1">
    <location>
        <begin position="14"/>
        <end position="75"/>
    </location>
</feature>
<dbReference type="EMBL" id="ML119154">
    <property type="protein sequence ID" value="RPB09178.1"/>
    <property type="molecule type" value="Genomic_DNA"/>
</dbReference>
<evidence type="ECO:0000313" key="2">
    <source>
        <dbReference type="EMBL" id="RPB09178.1"/>
    </source>
</evidence>
<dbReference type="InParanoid" id="A0A3N4KIE3"/>
<reference evidence="2 3" key="1">
    <citation type="journal article" date="2018" name="Nat. Ecol. Evol.">
        <title>Pezizomycetes genomes reveal the molecular basis of ectomycorrhizal truffle lifestyle.</title>
        <authorList>
            <person name="Murat C."/>
            <person name="Payen T."/>
            <person name="Noel B."/>
            <person name="Kuo A."/>
            <person name="Morin E."/>
            <person name="Chen J."/>
            <person name="Kohler A."/>
            <person name="Krizsan K."/>
            <person name="Balestrini R."/>
            <person name="Da Silva C."/>
            <person name="Montanini B."/>
            <person name="Hainaut M."/>
            <person name="Levati E."/>
            <person name="Barry K.W."/>
            <person name="Belfiori B."/>
            <person name="Cichocki N."/>
            <person name="Clum A."/>
            <person name="Dockter R.B."/>
            <person name="Fauchery L."/>
            <person name="Guy J."/>
            <person name="Iotti M."/>
            <person name="Le Tacon F."/>
            <person name="Lindquist E.A."/>
            <person name="Lipzen A."/>
            <person name="Malagnac F."/>
            <person name="Mello A."/>
            <person name="Molinier V."/>
            <person name="Miyauchi S."/>
            <person name="Poulain J."/>
            <person name="Riccioni C."/>
            <person name="Rubini A."/>
            <person name="Sitrit Y."/>
            <person name="Splivallo R."/>
            <person name="Traeger S."/>
            <person name="Wang M."/>
            <person name="Zifcakova L."/>
            <person name="Wipf D."/>
            <person name="Zambonelli A."/>
            <person name="Paolocci F."/>
            <person name="Nowrousian M."/>
            <person name="Ottonello S."/>
            <person name="Baldrian P."/>
            <person name="Spatafora J.W."/>
            <person name="Henrissat B."/>
            <person name="Nagy L.G."/>
            <person name="Aury J.M."/>
            <person name="Wincker P."/>
            <person name="Grigoriev I.V."/>
            <person name="Bonfante P."/>
            <person name="Martin F.M."/>
        </authorList>
    </citation>
    <scope>NUCLEOTIDE SEQUENCE [LARGE SCALE GENOMIC DNA]</scope>
    <source>
        <strain evidence="2 3">CCBAS932</strain>
    </source>
</reference>
<feature type="compositionally biased region" description="Polar residues" evidence="1">
    <location>
        <begin position="14"/>
        <end position="39"/>
    </location>
</feature>
<sequence>MAYTRTPYCYQPNYASSAYSGPSTSLRPSFETNGESNPPSHCDTNEYFSRSQSRSTNISSVSLPNLTVEDTTSPTRPANLERLIREHLKTDEGRSDLQAWLDEGQEVASEFTPEPPKNVNDYIQSFITKATTVIHNGCKKSKDGVRNLGILRNRSMVNLNDHNLRNDTRKQDAIYFFARIDKKLYDAAKSTKKAVVRSGNMIMGKENKTKSERWQDELNKSYRAMMHKESPAK</sequence>
<evidence type="ECO:0000313" key="3">
    <source>
        <dbReference type="Proteomes" id="UP000277580"/>
    </source>
</evidence>
<keyword evidence="3" id="KW-1185">Reference proteome</keyword>
<protein>
    <submittedName>
        <fullName evidence="2">Uncharacterized protein</fullName>
    </submittedName>
</protein>
<feature type="compositionally biased region" description="Polar residues" evidence="1">
    <location>
        <begin position="63"/>
        <end position="75"/>
    </location>
</feature>
<proteinExistence type="predicted"/>
<dbReference type="Proteomes" id="UP000277580">
    <property type="component" value="Unassembled WGS sequence"/>
</dbReference>
<organism evidence="2 3">
    <name type="scientific">Morchella conica CCBAS932</name>
    <dbReference type="NCBI Taxonomy" id="1392247"/>
    <lineage>
        <taxon>Eukaryota</taxon>
        <taxon>Fungi</taxon>
        <taxon>Dikarya</taxon>
        <taxon>Ascomycota</taxon>
        <taxon>Pezizomycotina</taxon>
        <taxon>Pezizomycetes</taxon>
        <taxon>Pezizales</taxon>
        <taxon>Morchellaceae</taxon>
        <taxon>Morchella</taxon>
    </lineage>
</organism>
<feature type="compositionally biased region" description="Low complexity" evidence="1">
    <location>
        <begin position="49"/>
        <end position="62"/>
    </location>
</feature>
<evidence type="ECO:0000256" key="1">
    <source>
        <dbReference type="SAM" id="MobiDB-lite"/>
    </source>
</evidence>
<name>A0A3N4KIE3_9PEZI</name>
<gene>
    <name evidence="2" type="ORF">P167DRAFT_577485</name>
</gene>
<accession>A0A3N4KIE3</accession>
<dbReference type="OrthoDB" id="5317336at2759"/>